<organism evidence="1 2">
    <name type="scientific">Portunus trituberculatus</name>
    <name type="common">Swimming crab</name>
    <name type="synonym">Neptunus trituberculatus</name>
    <dbReference type="NCBI Taxonomy" id="210409"/>
    <lineage>
        <taxon>Eukaryota</taxon>
        <taxon>Metazoa</taxon>
        <taxon>Ecdysozoa</taxon>
        <taxon>Arthropoda</taxon>
        <taxon>Crustacea</taxon>
        <taxon>Multicrustacea</taxon>
        <taxon>Malacostraca</taxon>
        <taxon>Eumalacostraca</taxon>
        <taxon>Eucarida</taxon>
        <taxon>Decapoda</taxon>
        <taxon>Pleocyemata</taxon>
        <taxon>Brachyura</taxon>
        <taxon>Eubrachyura</taxon>
        <taxon>Portunoidea</taxon>
        <taxon>Portunidae</taxon>
        <taxon>Portuninae</taxon>
        <taxon>Portunus</taxon>
    </lineage>
</organism>
<gene>
    <name evidence="1" type="ORF">E2C01_057225</name>
</gene>
<proteinExistence type="predicted"/>
<evidence type="ECO:0000313" key="2">
    <source>
        <dbReference type="Proteomes" id="UP000324222"/>
    </source>
</evidence>
<dbReference type="Proteomes" id="UP000324222">
    <property type="component" value="Unassembled WGS sequence"/>
</dbReference>
<name>A0A5B7GW82_PORTR</name>
<protein>
    <submittedName>
        <fullName evidence="1">Uncharacterized protein</fullName>
    </submittedName>
</protein>
<evidence type="ECO:0000313" key="1">
    <source>
        <dbReference type="EMBL" id="MPC63132.1"/>
    </source>
</evidence>
<reference evidence="1 2" key="1">
    <citation type="submission" date="2019-05" db="EMBL/GenBank/DDBJ databases">
        <title>Another draft genome of Portunus trituberculatus and its Hox gene families provides insights of decapod evolution.</title>
        <authorList>
            <person name="Jeong J.-H."/>
            <person name="Song I."/>
            <person name="Kim S."/>
            <person name="Choi T."/>
            <person name="Kim D."/>
            <person name="Ryu S."/>
            <person name="Kim W."/>
        </authorList>
    </citation>
    <scope>NUCLEOTIDE SEQUENCE [LARGE SCALE GENOMIC DNA]</scope>
    <source>
        <tissue evidence="1">Muscle</tissue>
    </source>
</reference>
<comment type="caution">
    <text evidence="1">The sequence shown here is derived from an EMBL/GenBank/DDBJ whole genome shotgun (WGS) entry which is preliminary data.</text>
</comment>
<accession>A0A5B7GW82</accession>
<sequence>MASGGMEAALALGTRPGIYLRRGLHVGVWNIKLLGDHRLDCLFGELKKLMGDVALLTVTRRHGGSEVNRSLKHCDTERRIKSSGPCPRSMGLQTQREKHLHKLAHGCGEDNEITGIRIPKQHHLQQM</sequence>
<dbReference type="AlphaFoldDB" id="A0A5B7GW82"/>
<dbReference type="EMBL" id="VSRR010020442">
    <property type="protein sequence ID" value="MPC63132.1"/>
    <property type="molecule type" value="Genomic_DNA"/>
</dbReference>
<keyword evidence="2" id="KW-1185">Reference proteome</keyword>